<dbReference type="CDD" id="cd06225">
    <property type="entry name" value="HAMP"/>
    <property type="match status" value="1"/>
</dbReference>
<comment type="subcellular location">
    <subcellularLocation>
        <location evidence="1">Cell membrane</location>
        <topology evidence="1">Multi-pass membrane protein</topology>
    </subcellularLocation>
</comment>
<evidence type="ECO:0000256" key="3">
    <source>
        <dbReference type="ARBA" id="ARBA00022500"/>
    </source>
</evidence>
<evidence type="ECO:0000259" key="10">
    <source>
        <dbReference type="PROSITE" id="PS50111"/>
    </source>
</evidence>
<dbReference type="SUPFAM" id="SSF58104">
    <property type="entry name" value="Methyl-accepting chemotaxis protein (MCP) signaling domain"/>
    <property type="match status" value="1"/>
</dbReference>
<evidence type="ECO:0000256" key="9">
    <source>
        <dbReference type="SAM" id="Phobius"/>
    </source>
</evidence>
<dbReference type="PANTHER" id="PTHR43531:SF11">
    <property type="entry name" value="METHYL-ACCEPTING CHEMOTAXIS PROTEIN 3"/>
    <property type="match status" value="1"/>
</dbReference>
<evidence type="ECO:0000259" key="11">
    <source>
        <dbReference type="PROSITE" id="PS50885"/>
    </source>
</evidence>
<evidence type="ECO:0000256" key="1">
    <source>
        <dbReference type="ARBA" id="ARBA00004651"/>
    </source>
</evidence>
<reference evidence="12" key="1">
    <citation type="submission" date="2023-01" db="EMBL/GenBank/DDBJ databases">
        <title>Human gut microbiome strain richness.</title>
        <authorList>
            <person name="Chen-Liaw A."/>
        </authorList>
    </citation>
    <scope>NUCLEOTIDE SEQUENCE</scope>
    <source>
        <strain evidence="12">1001283st1_G1_1001283B150217_161031</strain>
    </source>
</reference>
<dbReference type="GO" id="GO:0007165">
    <property type="term" value="P:signal transduction"/>
    <property type="evidence" value="ECO:0007669"/>
    <property type="project" value="UniProtKB-KW"/>
</dbReference>
<accession>A0AAW6D4H7</accession>
<dbReference type="Pfam" id="PF02743">
    <property type="entry name" value="dCache_1"/>
    <property type="match status" value="1"/>
</dbReference>
<dbReference type="PROSITE" id="PS50111">
    <property type="entry name" value="CHEMOTAXIS_TRANSDUC_2"/>
    <property type="match status" value="1"/>
</dbReference>
<evidence type="ECO:0000256" key="5">
    <source>
        <dbReference type="ARBA" id="ARBA00022989"/>
    </source>
</evidence>
<comment type="similarity">
    <text evidence="7">Belongs to the methyl-accepting chemotaxis (MCP) protein family.</text>
</comment>
<dbReference type="SMART" id="SM00283">
    <property type="entry name" value="MA"/>
    <property type="match status" value="1"/>
</dbReference>
<dbReference type="Proteomes" id="UP001210809">
    <property type="component" value="Unassembled WGS sequence"/>
</dbReference>
<keyword evidence="2" id="KW-1003">Cell membrane</keyword>
<dbReference type="InterPro" id="IPR004089">
    <property type="entry name" value="MCPsignal_dom"/>
</dbReference>
<organism evidence="12 13">
    <name type="scientific">[Eubacterium] siraeum</name>
    <dbReference type="NCBI Taxonomy" id="39492"/>
    <lineage>
        <taxon>Bacteria</taxon>
        <taxon>Bacillati</taxon>
        <taxon>Bacillota</taxon>
        <taxon>Clostridia</taxon>
        <taxon>Eubacteriales</taxon>
        <taxon>Oscillospiraceae</taxon>
        <taxon>Oscillospiraceae incertae sedis</taxon>
    </lineage>
</organism>
<dbReference type="Pfam" id="PF00015">
    <property type="entry name" value="MCPsignal"/>
    <property type="match status" value="1"/>
</dbReference>
<gene>
    <name evidence="12" type="ORF">PNE09_10720</name>
</gene>
<evidence type="ECO:0000256" key="7">
    <source>
        <dbReference type="ARBA" id="ARBA00029447"/>
    </source>
</evidence>
<feature type="domain" description="Methyl-accepting transducer" evidence="10">
    <location>
        <begin position="411"/>
        <end position="640"/>
    </location>
</feature>
<dbReference type="CDD" id="cd12912">
    <property type="entry name" value="PDC2_MCP_like"/>
    <property type="match status" value="1"/>
</dbReference>
<dbReference type="PANTHER" id="PTHR43531">
    <property type="entry name" value="PROTEIN ICFG"/>
    <property type="match status" value="1"/>
</dbReference>
<evidence type="ECO:0000256" key="2">
    <source>
        <dbReference type="ARBA" id="ARBA00022475"/>
    </source>
</evidence>
<evidence type="ECO:0000256" key="4">
    <source>
        <dbReference type="ARBA" id="ARBA00022692"/>
    </source>
</evidence>
<dbReference type="PROSITE" id="PS50885">
    <property type="entry name" value="HAMP"/>
    <property type="match status" value="1"/>
</dbReference>
<dbReference type="InterPro" id="IPR033479">
    <property type="entry name" value="dCache_1"/>
</dbReference>
<dbReference type="Gene3D" id="3.30.450.20">
    <property type="entry name" value="PAS domain"/>
    <property type="match status" value="2"/>
</dbReference>
<keyword evidence="3" id="KW-0145">Chemotaxis</keyword>
<dbReference type="GO" id="GO:0005886">
    <property type="term" value="C:plasma membrane"/>
    <property type="evidence" value="ECO:0007669"/>
    <property type="project" value="UniProtKB-SubCell"/>
</dbReference>
<dbReference type="AlphaFoldDB" id="A0AAW6D4H7"/>
<dbReference type="CDD" id="cd11386">
    <property type="entry name" value="MCP_signal"/>
    <property type="match status" value="1"/>
</dbReference>
<dbReference type="Gene3D" id="1.10.287.950">
    <property type="entry name" value="Methyl-accepting chemotaxis protein"/>
    <property type="match status" value="1"/>
</dbReference>
<evidence type="ECO:0000313" key="13">
    <source>
        <dbReference type="Proteomes" id="UP001210809"/>
    </source>
</evidence>
<comment type="caution">
    <text evidence="12">The sequence shown here is derived from an EMBL/GenBank/DDBJ whole genome shotgun (WGS) entry which is preliminary data.</text>
</comment>
<feature type="domain" description="HAMP" evidence="11">
    <location>
        <begin position="305"/>
        <end position="358"/>
    </location>
</feature>
<dbReference type="EMBL" id="JAQLXW010000016">
    <property type="protein sequence ID" value="MDB8004535.1"/>
    <property type="molecule type" value="Genomic_DNA"/>
</dbReference>
<keyword evidence="5 9" id="KW-1133">Transmembrane helix</keyword>
<dbReference type="GO" id="GO:0004888">
    <property type="term" value="F:transmembrane signaling receptor activity"/>
    <property type="evidence" value="ECO:0007669"/>
    <property type="project" value="TreeGrafter"/>
</dbReference>
<keyword evidence="4 9" id="KW-0812">Transmembrane</keyword>
<proteinExistence type="inferred from homology"/>
<keyword evidence="6 9" id="KW-0472">Membrane</keyword>
<evidence type="ECO:0000313" key="12">
    <source>
        <dbReference type="EMBL" id="MDB8004535.1"/>
    </source>
</evidence>
<dbReference type="GO" id="GO:0006935">
    <property type="term" value="P:chemotaxis"/>
    <property type="evidence" value="ECO:0007669"/>
    <property type="project" value="UniProtKB-KW"/>
</dbReference>
<dbReference type="SUPFAM" id="SSF103190">
    <property type="entry name" value="Sensory domain-like"/>
    <property type="match status" value="1"/>
</dbReference>
<dbReference type="Pfam" id="PF00672">
    <property type="entry name" value="HAMP"/>
    <property type="match status" value="1"/>
</dbReference>
<protein>
    <submittedName>
        <fullName evidence="12">Methyl-accepting chemotaxis protein</fullName>
    </submittedName>
</protein>
<dbReference type="InterPro" id="IPR029151">
    <property type="entry name" value="Sensor-like_sf"/>
</dbReference>
<feature type="transmembrane region" description="Helical" evidence="9">
    <location>
        <begin position="281"/>
        <end position="303"/>
    </location>
</feature>
<name>A0AAW6D4H7_9FIRM</name>
<keyword evidence="8" id="KW-0807">Transducer</keyword>
<sequence>MKSISKKMTLFTVLLIIISLLMATLASVGIIYSTTKALTDQTLTETAIVAADRVSWELKSMLNVAIQAGCNPKLSSLVYSKGQKQSEIDSIASTFGLDRGTVIDKNGQASNGNEYSDREYFKAALEGKTTITEPMVGRSNGKISVIIAAPLWKNGVLNSEVEGCVYFVPDEEFLNDIVRTLKINENGASYIIDKNGNTIADFDMQLVKDGENIQKKAEEDSSYAALAQAHEKMEAGERGSAEYTSNGIAKHIGYAPIPETNGWSIAVTAYSSDYTIHCLKGLLVLAIICAASAVVGGIIAGLISRKIGKPIKLCAERIEKLSEGDLTSPVPMVKSHDEVKILAKSAAKVVNEQNAMISDIGNILSNMANGNFDVHSKDADNTYRGDYKVLIESVRDINTRLNDTLSQISIAGDQVSSGSQQVSAGAQSLAQGATEQAASVEELAATIHNINAHIEATTEDCQKGRQLVDETAEYISAANNKMNSLTSAMQDISDASAEISKIIQTIEDIAFQTNILALNAAVEAARVGEAGKGFAVVADEVRNLAGKSADAAHDTTVLIERAIAAVENGNNITNETAQAVAEVEARSGGVSDIVNKIAGASLEQTDMVKQVNIGVEQISNVVQTNSATAEESAAASEELSAQAQTLQKLVSQFSFKDEETPETDK</sequence>
<dbReference type="Gene3D" id="6.10.340.10">
    <property type="match status" value="1"/>
</dbReference>
<evidence type="ECO:0000256" key="8">
    <source>
        <dbReference type="PROSITE-ProRule" id="PRU00284"/>
    </source>
</evidence>
<dbReference type="InterPro" id="IPR051310">
    <property type="entry name" value="MCP_chemotaxis"/>
</dbReference>
<evidence type="ECO:0000256" key="6">
    <source>
        <dbReference type="ARBA" id="ARBA00023136"/>
    </source>
</evidence>
<dbReference type="InterPro" id="IPR003660">
    <property type="entry name" value="HAMP_dom"/>
</dbReference>